<dbReference type="Proteomes" id="UP000178379">
    <property type="component" value="Unassembled WGS sequence"/>
</dbReference>
<keyword evidence="7" id="KW-0418">Kinase</keyword>
<dbReference type="InterPro" id="IPR050428">
    <property type="entry name" value="TCS_sensor_his_kinase"/>
</dbReference>
<dbReference type="GO" id="GO:0005886">
    <property type="term" value="C:plasma membrane"/>
    <property type="evidence" value="ECO:0007669"/>
    <property type="project" value="TreeGrafter"/>
</dbReference>
<dbReference type="EMBL" id="MFSQ01000083">
    <property type="protein sequence ID" value="OGI39794.1"/>
    <property type="molecule type" value="Genomic_DNA"/>
</dbReference>
<sequence length="452" mass="49940">MFNSHSLRHRVALGFALLSLLVVAAHSVALYLLVEDREEEQINRVVNEEMEAFISRYRANPATAFPQSQNLSAHVASDPVSQAALPEYLRTLTIGMHEVNVNGEEHHVLVRTHGETRFYLMYDVTHHELQMRELEWVLGFGLVVTAVLAGGVGVFLSRHLTQPVSDLATRVSTLGPDQPMTTSLASLYDDREVRRLAEAFDAYAVRVRDFVSREQAFTADVSHELRTPLTAIRTGCELLLAESANGPSPVRGPRTRVPDVPPETSPIGGTPLSADQRSRIERIDRAAERMTAVIQSMLLLARQQEAMVQETVSLRDCANDAAESLRERFAAAGVEWRNEVPAGASRYLDRAALEIVLSNLLRNALDNTGSGHVTLRWQDSVLEVEDTGRGIASGDLPHVFERHYRGGDARAHEGHGIGLALVKRIAERYGWMLSLESRAGEGTRVRLVLSAA</sequence>
<keyword evidence="10 12" id="KW-0472">Membrane</keyword>
<evidence type="ECO:0000256" key="7">
    <source>
        <dbReference type="ARBA" id="ARBA00022777"/>
    </source>
</evidence>
<dbReference type="PROSITE" id="PS50109">
    <property type="entry name" value="HIS_KIN"/>
    <property type="match status" value="1"/>
</dbReference>
<feature type="domain" description="HAMP" evidence="14">
    <location>
        <begin position="158"/>
        <end position="212"/>
    </location>
</feature>
<dbReference type="PANTHER" id="PTHR45436">
    <property type="entry name" value="SENSOR HISTIDINE KINASE YKOH"/>
    <property type="match status" value="1"/>
</dbReference>
<evidence type="ECO:0000259" key="14">
    <source>
        <dbReference type="PROSITE" id="PS50885"/>
    </source>
</evidence>
<keyword evidence="9" id="KW-0902">Two-component regulatory system</keyword>
<comment type="catalytic activity">
    <reaction evidence="1">
        <text>ATP + protein L-histidine = ADP + protein N-phospho-L-histidine.</text>
        <dbReference type="EC" id="2.7.13.3"/>
    </reaction>
</comment>
<dbReference type="InterPro" id="IPR036890">
    <property type="entry name" value="HATPase_C_sf"/>
</dbReference>
<evidence type="ECO:0000259" key="13">
    <source>
        <dbReference type="PROSITE" id="PS50109"/>
    </source>
</evidence>
<evidence type="ECO:0000313" key="16">
    <source>
        <dbReference type="Proteomes" id="UP000178379"/>
    </source>
</evidence>
<accession>A0A1F6T3Q7</accession>
<dbReference type="GO" id="GO:0000155">
    <property type="term" value="F:phosphorelay sensor kinase activity"/>
    <property type="evidence" value="ECO:0007669"/>
    <property type="project" value="InterPro"/>
</dbReference>
<dbReference type="Gene3D" id="1.10.287.130">
    <property type="match status" value="1"/>
</dbReference>
<gene>
    <name evidence="15" type="ORF">A2140_08900</name>
</gene>
<reference evidence="15 16" key="1">
    <citation type="journal article" date="2016" name="Nat. Commun.">
        <title>Thousands of microbial genomes shed light on interconnected biogeochemical processes in an aquifer system.</title>
        <authorList>
            <person name="Anantharaman K."/>
            <person name="Brown C.T."/>
            <person name="Hug L.A."/>
            <person name="Sharon I."/>
            <person name="Castelle C.J."/>
            <person name="Probst A.J."/>
            <person name="Thomas B.C."/>
            <person name="Singh A."/>
            <person name="Wilkins M.J."/>
            <person name="Karaoz U."/>
            <person name="Brodie E.L."/>
            <person name="Williams K.H."/>
            <person name="Hubbard S.S."/>
            <person name="Banfield J.F."/>
        </authorList>
    </citation>
    <scope>NUCLEOTIDE SEQUENCE [LARGE SCALE GENOMIC DNA]</scope>
</reference>
<dbReference type="CDD" id="cd00082">
    <property type="entry name" value="HisKA"/>
    <property type="match status" value="1"/>
</dbReference>
<feature type="transmembrane region" description="Helical" evidence="12">
    <location>
        <begin position="12"/>
        <end position="34"/>
    </location>
</feature>
<evidence type="ECO:0000256" key="11">
    <source>
        <dbReference type="SAM" id="MobiDB-lite"/>
    </source>
</evidence>
<dbReference type="InterPro" id="IPR004358">
    <property type="entry name" value="Sig_transdc_His_kin-like_C"/>
</dbReference>
<evidence type="ECO:0000256" key="8">
    <source>
        <dbReference type="ARBA" id="ARBA00022989"/>
    </source>
</evidence>
<dbReference type="InterPro" id="IPR003594">
    <property type="entry name" value="HATPase_dom"/>
</dbReference>
<dbReference type="SMART" id="SM00387">
    <property type="entry name" value="HATPase_c"/>
    <property type="match status" value="1"/>
</dbReference>
<evidence type="ECO:0000256" key="10">
    <source>
        <dbReference type="ARBA" id="ARBA00023136"/>
    </source>
</evidence>
<dbReference type="SUPFAM" id="SSF47384">
    <property type="entry name" value="Homodimeric domain of signal transducing histidine kinase"/>
    <property type="match status" value="1"/>
</dbReference>
<dbReference type="Gene3D" id="3.30.565.10">
    <property type="entry name" value="Histidine kinase-like ATPase, C-terminal domain"/>
    <property type="match status" value="1"/>
</dbReference>
<dbReference type="InterPro" id="IPR005467">
    <property type="entry name" value="His_kinase_dom"/>
</dbReference>
<name>A0A1F6T3Q7_9PROT</name>
<dbReference type="EC" id="2.7.13.3" evidence="3"/>
<evidence type="ECO:0000256" key="3">
    <source>
        <dbReference type="ARBA" id="ARBA00012438"/>
    </source>
</evidence>
<dbReference type="InterPro" id="IPR036097">
    <property type="entry name" value="HisK_dim/P_sf"/>
</dbReference>
<proteinExistence type="predicted"/>
<dbReference type="SUPFAM" id="SSF55874">
    <property type="entry name" value="ATPase domain of HSP90 chaperone/DNA topoisomerase II/histidine kinase"/>
    <property type="match status" value="1"/>
</dbReference>
<evidence type="ECO:0000256" key="4">
    <source>
        <dbReference type="ARBA" id="ARBA00022553"/>
    </source>
</evidence>
<evidence type="ECO:0000256" key="2">
    <source>
        <dbReference type="ARBA" id="ARBA00004370"/>
    </source>
</evidence>
<dbReference type="PROSITE" id="PS50885">
    <property type="entry name" value="HAMP"/>
    <property type="match status" value="1"/>
</dbReference>
<organism evidence="15 16">
    <name type="scientific">Candidatus Muproteobacteria bacterium RBG_16_62_13</name>
    <dbReference type="NCBI Taxonomy" id="1817756"/>
    <lineage>
        <taxon>Bacteria</taxon>
        <taxon>Pseudomonadati</taxon>
        <taxon>Pseudomonadota</taxon>
        <taxon>Candidatus Muproteobacteria</taxon>
    </lineage>
</organism>
<keyword evidence="8 12" id="KW-1133">Transmembrane helix</keyword>
<dbReference type="InterPro" id="IPR003660">
    <property type="entry name" value="HAMP_dom"/>
</dbReference>
<dbReference type="Pfam" id="PF00512">
    <property type="entry name" value="HisKA"/>
    <property type="match status" value="1"/>
</dbReference>
<comment type="caution">
    <text evidence="15">The sequence shown here is derived from an EMBL/GenBank/DDBJ whole genome shotgun (WGS) entry which is preliminary data.</text>
</comment>
<dbReference type="PANTHER" id="PTHR45436:SF16">
    <property type="entry name" value="HISTIDINE KINASE"/>
    <property type="match status" value="1"/>
</dbReference>
<evidence type="ECO:0000256" key="6">
    <source>
        <dbReference type="ARBA" id="ARBA00022692"/>
    </source>
</evidence>
<evidence type="ECO:0000313" key="15">
    <source>
        <dbReference type="EMBL" id="OGI39794.1"/>
    </source>
</evidence>
<dbReference type="InterPro" id="IPR003661">
    <property type="entry name" value="HisK_dim/P_dom"/>
</dbReference>
<evidence type="ECO:0000256" key="12">
    <source>
        <dbReference type="SAM" id="Phobius"/>
    </source>
</evidence>
<feature type="domain" description="Histidine kinase" evidence="13">
    <location>
        <begin position="220"/>
        <end position="452"/>
    </location>
</feature>
<keyword evidence="5" id="KW-0808">Transferase</keyword>
<evidence type="ECO:0000256" key="9">
    <source>
        <dbReference type="ARBA" id="ARBA00023012"/>
    </source>
</evidence>
<dbReference type="AlphaFoldDB" id="A0A1F6T3Q7"/>
<keyword evidence="4" id="KW-0597">Phosphoprotein</keyword>
<comment type="subcellular location">
    <subcellularLocation>
        <location evidence="2">Membrane</location>
    </subcellularLocation>
</comment>
<feature type="region of interest" description="Disordered" evidence="11">
    <location>
        <begin position="243"/>
        <end position="273"/>
    </location>
</feature>
<dbReference type="PRINTS" id="PR00344">
    <property type="entry name" value="BCTRLSENSOR"/>
</dbReference>
<evidence type="ECO:0000256" key="5">
    <source>
        <dbReference type="ARBA" id="ARBA00022679"/>
    </source>
</evidence>
<dbReference type="STRING" id="1817756.A2140_08900"/>
<dbReference type="SMART" id="SM00388">
    <property type="entry name" value="HisKA"/>
    <property type="match status" value="1"/>
</dbReference>
<feature type="transmembrane region" description="Helical" evidence="12">
    <location>
        <begin position="136"/>
        <end position="156"/>
    </location>
</feature>
<protein>
    <recommendedName>
        <fullName evidence="3">histidine kinase</fullName>
        <ecNumber evidence="3">2.7.13.3</ecNumber>
    </recommendedName>
</protein>
<dbReference type="Gene3D" id="6.10.340.10">
    <property type="match status" value="1"/>
</dbReference>
<evidence type="ECO:0000256" key="1">
    <source>
        <dbReference type="ARBA" id="ARBA00000085"/>
    </source>
</evidence>
<keyword evidence="6 12" id="KW-0812">Transmembrane</keyword>
<dbReference type="Pfam" id="PF02518">
    <property type="entry name" value="HATPase_c"/>
    <property type="match status" value="1"/>
</dbReference>